<evidence type="ECO:0000313" key="3">
    <source>
        <dbReference type="EMBL" id="GEN79824.1"/>
    </source>
</evidence>
<reference evidence="3 4" key="1">
    <citation type="submission" date="2019-07" db="EMBL/GenBank/DDBJ databases">
        <title>Whole genome shotgun sequence of Actinotalea fermentans NBRC 105374.</title>
        <authorList>
            <person name="Hosoyama A."/>
            <person name="Uohara A."/>
            <person name="Ohji S."/>
            <person name="Ichikawa N."/>
        </authorList>
    </citation>
    <scope>NUCLEOTIDE SEQUENCE [LARGE SCALE GENOMIC DNA]</scope>
    <source>
        <strain evidence="3 4">NBRC 105374</strain>
    </source>
</reference>
<evidence type="ECO:0000259" key="2">
    <source>
        <dbReference type="Pfam" id="PF08327"/>
    </source>
</evidence>
<dbReference type="RefSeq" id="WP_034245808.1">
    <property type="nucleotide sequence ID" value="NZ_BJYK01000004.1"/>
</dbReference>
<evidence type="ECO:0000256" key="1">
    <source>
        <dbReference type="ARBA" id="ARBA00006817"/>
    </source>
</evidence>
<comment type="caution">
    <text evidence="3">The sequence shown here is derived from an EMBL/GenBank/DDBJ whole genome shotgun (WGS) entry which is preliminary data.</text>
</comment>
<name>A0A511YX96_9CELL</name>
<dbReference type="Gene3D" id="3.30.530.20">
    <property type="match status" value="1"/>
</dbReference>
<proteinExistence type="inferred from homology"/>
<accession>A0A511YX96</accession>
<dbReference type="EMBL" id="BJYK01000004">
    <property type="protein sequence ID" value="GEN79824.1"/>
    <property type="molecule type" value="Genomic_DNA"/>
</dbReference>
<protein>
    <submittedName>
        <fullName evidence="3">Activator of HSP90 ATPase</fullName>
    </submittedName>
</protein>
<comment type="similarity">
    <text evidence="1">Belongs to the AHA1 family.</text>
</comment>
<dbReference type="Proteomes" id="UP000321484">
    <property type="component" value="Unassembled WGS sequence"/>
</dbReference>
<sequence length="154" mass="17361">MEFGSIEREIYVEAAPELVYDVVSSPEHLREWWPDDIELDPAPGGAGRMTFGRAGDPDAVVVPMTVVDAERPHRFSFRWAYEEGEVASSTNSYLATFEITPSGTGTLLRLTEIGFRERGWEAAVLEERYQQNVVGWAYYLPRLVSYAEGLVSPR</sequence>
<dbReference type="OrthoDB" id="9803476at2"/>
<dbReference type="SUPFAM" id="SSF55961">
    <property type="entry name" value="Bet v1-like"/>
    <property type="match status" value="1"/>
</dbReference>
<evidence type="ECO:0000313" key="4">
    <source>
        <dbReference type="Proteomes" id="UP000321484"/>
    </source>
</evidence>
<dbReference type="InterPro" id="IPR013538">
    <property type="entry name" value="ASHA1/2-like_C"/>
</dbReference>
<dbReference type="InterPro" id="IPR023393">
    <property type="entry name" value="START-like_dom_sf"/>
</dbReference>
<feature type="domain" description="Activator of Hsp90 ATPase homologue 1/2-like C-terminal" evidence="2">
    <location>
        <begin position="14"/>
        <end position="148"/>
    </location>
</feature>
<dbReference type="Pfam" id="PF08327">
    <property type="entry name" value="AHSA1"/>
    <property type="match status" value="1"/>
</dbReference>
<gene>
    <name evidence="3" type="ORF">AFE02nite_15580</name>
</gene>
<keyword evidence="4" id="KW-1185">Reference proteome</keyword>
<organism evidence="3 4">
    <name type="scientific">Actinotalea fermentans</name>
    <dbReference type="NCBI Taxonomy" id="43671"/>
    <lineage>
        <taxon>Bacteria</taxon>
        <taxon>Bacillati</taxon>
        <taxon>Actinomycetota</taxon>
        <taxon>Actinomycetes</taxon>
        <taxon>Micrococcales</taxon>
        <taxon>Cellulomonadaceae</taxon>
        <taxon>Actinotalea</taxon>
    </lineage>
</organism>
<dbReference type="AlphaFoldDB" id="A0A511YX96"/>